<keyword evidence="1" id="KW-0472">Membrane</keyword>
<sequence>MIRWLIVVFLALVFINGLSPWLQRMGLGRLPGDFRFRLFGRDWFIPLASTVLLSFVLSLAVKWL</sequence>
<reference evidence="3" key="1">
    <citation type="submission" date="2016-10" db="EMBL/GenBank/DDBJ databases">
        <authorList>
            <person name="Varghese N."/>
            <person name="Submissions S."/>
        </authorList>
    </citation>
    <scope>NUCLEOTIDE SEQUENCE [LARGE SCALE GENOMIC DNA]</scope>
    <source>
        <strain evidence="3">DSM 25157</strain>
    </source>
</reference>
<dbReference type="EMBL" id="FNQJ01000005">
    <property type="protein sequence ID" value="SEA11448.1"/>
    <property type="molecule type" value="Genomic_DNA"/>
</dbReference>
<keyword evidence="3" id="KW-1185">Reference proteome</keyword>
<dbReference type="InterPro" id="IPR021320">
    <property type="entry name" value="DUF2905"/>
</dbReference>
<dbReference type="GeneID" id="34233338"/>
<evidence type="ECO:0000313" key="2">
    <source>
        <dbReference type="EMBL" id="SEA11448.1"/>
    </source>
</evidence>
<dbReference type="Pfam" id="PF11146">
    <property type="entry name" value="DUF2905"/>
    <property type="match status" value="1"/>
</dbReference>
<keyword evidence="1" id="KW-0812">Transmembrane</keyword>
<gene>
    <name evidence="2" type="ORF">SAMN05421875_105144</name>
</gene>
<evidence type="ECO:0000313" key="3">
    <source>
        <dbReference type="Proteomes" id="UP000199002"/>
    </source>
</evidence>
<accession>A0A1H3YKG5</accession>
<dbReference type="AlphaFoldDB" id="A0A1H3YKG5"/>
<proteinExistence type="predicted"/>
<name>A0A1H3YKG5_9BURK</name>
<evidence type="ECO:0008006" key="4">
    <source>
        <dbReference type="Google" id="ProtNLM"/>
    </source>
</evidence>
<dbReference type="STRING" id="592050.SAMN05421875_105144"/>
<keyword evidence="1" id="KW-1133">Transmembrane helix</keyword>
<feature type="transmembrane region" description="Helical" evidence="1">
    <location>
        <begin position="44"/>
        <end position="61"/>
    </location>
</feature>
<dbReference type="Proteomes" id="UP000199002">
    <property type="component" value="Unassembled WGS sequence"/>
</dbReference>
<dbReference type="RefSeq" id="WP_092697537.1">
    <property type="nucleotide sequence ID" value="NZ_CAXIQL010000086.1"/>
</dbReference>
<evidence type="ECO:0000256" key="1">
    <source>
        <dbReference type="SAM" id="Phobius"/>
    </source>
</evidence>
<protein>
    <recommendedName>
        <fullName evidence="4">DUF2905 domain-containing protein</fullName>
    </recommendedName>
</protein>
<organism evidence="2 3">
    <name type="scientific">Acidovorax soli</name>
    <dbReference type="NCBI Taxonomy" id="592050"/>
    <lineage>
        <taxon>Bacteria</taxon>
        <taxon>Pseudomonadati</taxon>
        <taxon>Pseudomonadota</taxon>
        <taxon>Betaproteobacteria</taxon>
        <taxon>Burkholderiales</taxon>
        <taxon>Comamonadaceae</taxon>
        <taxon>Acidovorax</taxon>
    </lineage>
</organism>